<feature type="compositionally biased region" description="Low complexity" evidence="1">
    <location>
        <begin position="353"/>
        <end position="363"/>
    </location>
</feature>
<dbReference type="PANTHER" id="PTHR43173:SF28">
    <property type="entry name" value="AARF DOMAIN CONTAINING KINASE 5"/>
    <property type="match status" value="1"/>
</dbReference>
<feature type="region of interest" description="Disordered" evidence="1">
    <location>
        <begin position="107"/>
        <end position="241"/>
    </location>
</feature>
<feature type="compositionally biased region" description="Polar residues" evidence="1">
    <location>
        <begin position="176"/>
        <end position="189"/>
    </location>
</feature>
<feature type="region of interest" description="Disordered" evidence="1">
    <location>
        <begin position="255"/>
        <end position="309"/>
    </location>
</feature>
<dbReference type="InterPro" id="IPR004147">
    <property type="entry name" value="ABC1_dom"/>
</dbReference>
<feature type="compositionally biased region" description="Polar residues" evidence="1">
    <location>
        <begin position="221"/>
        <end position="235"/>
    </location>
</feature>
<gene>
    <name evidence="3" type="ORF">GMARGA_LOCUS14331</name>
</gene>
<dbReference type="InterPro" id="IPR051130">
    <property type="entry name" value="Mito_struct-func_regulator"/>
</dbReference>
<feature type="compositionally biased region" description="Basic and acidic residues" evidence="1">
    <location>
        <begin position="368"/>
        <end position="426"/>
    </location>
</feature>
<accession>A0ABN7V4L9</accession>
<proteinExistence type="predicted"/>
<feature type="compositionally biased region" description="Low complexity" evidence="1">
    <location>
        <begin position="428"/>
        <end position="443"/>
    </location>
</feature>
<feature type="compositionally biased region" description="Low complexity" evidence="1">
    <location>
        <begin position="110"/>
        <end position="121"/>
    </location>
</feature>
<organism evidence="3 4">
    <name type="scientific">Gigaspora margarita</name>
    <dbReference type="NCBI Taxonomy" id="4874"/>
    <lineage>
        <taxon>Eukaryota</taxon>
        <taxon>Fungi</taxon>
        <taxon>Fungi incertae sedis</taxon>
        <taxon>Mucoromycota</taxon>
        <taxon>Glomeromycotina</taxon>
        <taxon>Glomeromycetes</taxon>
        <taxon>Diversisporales</taxon>
        <taxon>Gigasporaceae</taxon>
        <taxon>Gigaspora</taxon>
    </lineage>
</organism>
<comment type="caution">
    <text evidence="3">The sequence shown here is derived from an EMBL/GenBank/DDBJ whole genome shotgun (WGS) entry which is preliminary data.</text>
</comment>
<dbReference type="Proteomes" id="UP000789901">
    <property type="component" value="Unassembled WGS sequence"/>
</dbReference>
<feature type="compositionally biased region" description="Low complexity" evidence="1">
    <location>
        <begin position="163"/>
        <end position="173"/>
    </location>
</feature>
<feature type="domain" description="ABC1 atypical kinase-like" evidence="2">
    <location>
        <begin position="636"/>
        <end position="683"/>
    </location>
</feature>
<dbReference type="PANTHER" id="PTHR43173">
    <property type="entry name" value="ABC1 FAMILY PROTEIN"/>
    <property type="match status" value="1"/>
</dbReference>
<feature type="region of interest" description="Disordered" evidence="1">
    <location>
        <begin position="33"/>
        <end position="84"/>
    </location>
</feature>
<feature type="compositionally biased region" description="Low complexity" evidence="1">
    <location>
        <begin position="43"/>
        <end position="58"/>
    </location>
</feature>
<feature type="compositionally biased region" description="Polar residues" evidence="1">
    <location>
        <begin position="280"/>
        <end position="292"/>
    </location>
</feature>
<evidence type="ECO:0000259" key="2">
    <source>
        <dbReference type="Pfam" id="PF03109"/>
    </source>
</evidence>
<dbReference type="Pfam" id="PF03109">
    <property type="entry name" value="ABC1"/>
    <property type="match status" value="1"/>
</dbReference>
<evidence type="ECO:0000313" key="3">
    <source>
        <dbReference type="EMBL" id="CAG8730275.1"/>
    </source>
</evidence>
<evidence type="ECO:0000313" key="4">
    <source>
        <dbReference type="Proteomes" id="UP000789901"/>
    </source>
</evidence>
<keyword evidence="4" id="KW-1185">Reference proteome</keyword>
<dbReference type="EMBL" id="CAJVQB010009451">
    <property type="protein sequence ID" value="CAG8730275.1"/>
    <property type="molecule type" value="Genomic_DNA"/>
</dbReference>
<feature type="non-terminal residue" evidence="3">
    <location>
        <position position="683"/>
    </location>
</feature>
<feature type="compositionally biased region" description="Low complexity" evidence="1">
    <location>
        <begin position="190"/>
        <end position="205"/>
    </location>
</feature>
<reference evidence="3 4" key="1">
    <citation type="submission" date="2021-06" db="EMBL/GenBank/DDBJ databases">
        <authorList>
            <person name="Kallberg Y."/>
            <person name="Tangrot J."/>
            <person name="Rosling A."/>
        </authorList>
    </citation>
    <scope>NUCLEOTIDE SEQUENCE [LARGE SCALE GENOMIC DNA]</scope>
    <source>
        <strain evidence="3 4">120-4 pot B 10/14</strain>
    </source>
</reference>
<feature type="region of interest" description="Disordered" evidence="1">
    <location>
        <begin position="350"/>
        <end position="521"/>
    </location>
</feature>
<evidence type="ECO:0000256" key="1">
    <source>
        <dbReference type="SAM" id="MobiDB-lite"/>
    </source>
</evidence>
<sequence length="683" mass="76573">MSVSVNSDPAVFSRLQLAKALKEDPENSAIFIHNRSNDDNDSINDNIIQQSPLQSPQLQRKRASSYSSLNDSPRDSIIMSEERRGSLGKQATLMDVRQSILNNRHNNIVSSFSPTSSQRTSLILQQPKSPLPDVHTAKTPSKSNSLPNPRPSPSSVQNNAPLRSSNNSSRPPSFYANVQSRPNSIATNQSRPSSSYTNSPSRPSSLVNQFTHLDPNDSDSDQSPKLTSKNNQLSITKKIQKNKLDNNKIKDKLKKVKEETFNASPLGRGSNDHRRHRSNTFDSHPQKSLSHQNFRRKSHSELPQQRKNDLLSSPQLMIGRISPSHRQEPGSWASETLAALSVDVRHQMLMGDSSSTTTSTSGSANIMPRERKDSAASLNKPRERKDSAASLNKPRERKDSAASLNKPRERKDSATNLNKSRERKDSPSNLNISRHNRNHSNSSYGSLHSPHSPYSPKLSTGYFPPQPYSKSKHRDSLHPHSSINMNYGHIPISEGGRNSHGHYTNYTSESNRKVSSSDRSNPSLLGLTTATTILGVTWSQSYRDKFKLIVAGIFRSTVTLCVWYEVRIEILHYRFKNYDSKSAEYKASQKFVHLRVAKRLLRLCRLHTGIYVKGAQHLASLTFIVPKEYIETLSVLQDRAPYRGIEDVKKIFAEEFNGLTPNDVYSEFDETPIAAASLAQVHK</sequence>
<name>A0ABN7V4L9_GIGMA</name>
<protein>
    <submittedName>
        <fullName evidence="3">38999_t:CDS:1</fullName>
    </submittedName>
</protein>